<dbReference type="Proteomes" id="UP000785679">
    <property type="component" value="Unassembled WGS sequence"/>
</dbReference>
<reference evidence="4" key="1">
    <citation type="submission" date="2019-06" db="EMBL/GenBank/DDBJ databases">
        <authorList>
            <person name="Zheng W."/>
        </authorList>
    </citation>
    <scope>NUCLEOTIDE SEQUENCE</scope>
    <source>
        <strain evidence="4">QDHG01</strain>
    </source>
</reference>
<evidence type="ECO:0000256" key="1">
    <source>
        <dbReference type="ARBA" id="ARBA00022741"/>
    </source>
</evidence>
<name>A0A8J8T3Z2_HALGN</name>
<dbReference type="GO" id="GO:0005525">
    <property type="term" value="F:GTP binding"/>
    <property type="evidence" value="ECO:0007669"/>
    <property type="project" value="UniProtKB-KW"/>
</dbReference>
<sequence>MSTLQPLLQQYFVQMEHKLRPLTIIPFGAPGVGKSNVLNVLIGKLIFVSNASAASGVTRIIRSETGFALGVPTSIKLTVYDAPGVGDLQISIQQMILDLEGGIGKTVSFDVTLMVFKASDTRITIQEIMALKAMKAFFDNFLSKKVLCVITHCDKVPVTEPWIAQKLQMFNKYSGIQLGRDQVILFSNTSDSLKPLVQKLAPSGDMRVKTTIQQEGLRLMSELPNDFAAKAQNEGGKMTLEELKQVKQVQQQHEEMKKKIEDGKVIEQKLRQQLAQPKIVIIQRPSSGACN</sequence>
<dbReference type="OrthoDB" id="322469at2759"/>
<dbReference type="InterPro" id="IPR045058">
    <property type="entry name" value="GIMA/IAN/Toc"/>
</dbReference>
<dbReference type="EMBL" id="RRYP01006812">
    <property type="protein sequence ID" value="TNV80945.1"/>
    <property type="molecule type" value="Genomic_DNA"/>
</dbReference>
<dbReference type="CDD" id="cd00882">
    <property type="entry name" value="Ras_like_GTPase"/>
    <property type="match status" value="1"/>
</dbReference>
<comment type="caution">
    <text evidence="4">The sequence shown here is derived from an EMBL/GenBank/DDBJ whole genome shotgun (WGS) entry which is preliminary data.</text>
</comment>
<keyword evidence="2" id="KW-0342">GTP-binding</keyword>
<accession>A0A8J8T3Z2</accession>
<gene>
    <name evidence="4" type="ORF">FGO68_gene1751</name>
</gene>
<evidence type="ECO:0000313" key="4">
    <source>
        <dbReference type="EMBL" id="TNV80945.1"/>
    </source>
</evidence>
<evidence type="ECO:0000259" key="3">
    <source>
        <dbReference type="Pfam" id="PF04548"/>
    </source>
</evidence>
<dbReference type="AlphaFoldDB" id="A0A8J8T3Z2"/>
<dbReference type="PANTHER" id="PTHR10903:SF184">
    <property type="entry name" value="GTP-BINDING PROTEIN A"/>
    <property type="match status" value="1"/>
</dbReference>
<feature type="domain" description="AIG1-type G" evidence="3">
    <location>
        <begin position="23"/>
        <end position="160"/>
    </location>
</feature>
<evidence type="ECO:0000313" key="5">
    <source>
        <dbReference type="Proteomes" id="UP000785679"/>
    </source>
</evidence>
<protein>
    <recommendedName>
        <fullName evidence="3">AIG1-type G domain-containing protein</fullName>
    </recommendedName>
</protein>
<dbReference type="Pfam" id="PF04548">
    <property type="entry name" value="AIG1"/>
    <property type="match status" value="1"/>
</dbReference>
<keyword evidence="1" id="KW-0547">Nucleotide-binding</keyword>
<dbReference type="SUPFAM" id="SSF52540">
    <property type="entry name" value="P-loop containing nucleoside triphosphate hydrolases"/>
    <property type="match status" value="1"/>
</dbReference>
<evidence type="ECO:0000256" key="2">
    <source>
        <dbReference type="ARBA" id="ARBA00023134"/>
    </source>
</evidence>
<dbReference type="InterPro" id="IPR027417">
    <property type="entry name" value="P-loop_NTPase"/>
</dbReference>
<dbReference type="Gene3D" id="3.40.50.300">
    <property type="entry name" value="P-loop containing nucleotide triphosphate hydrolases"/>
    <property type="match status" value="1"/>
</dbReference>
<proteinExistence type="predicted"/>
<keyword evidence="5" id="KW-1185">Reference proteome</keyword>
<dbReference type="InterPro" id="IPR006703">
    <property type="entry name" value="G_AIG1"/>
</dbReference>
<dbReference type="PANTHER" id="PTHR10903">
    <property type="entry name" value="GTPASE, IMAP FAMILY MEMBER-RELATED"/>
    <property type="match status" value="1"/>
</dbReference>
<organism evidence="4 5">
    <name type="scientific">Halteria grandinella</name>
    <dbReference type="NCBI Taxonomy" id="5974"/>
    <lineage>
        <taxon>Eukaryota</taxon>
        <taxon>Sar</taxon>
        <taxon>Alveolata</taxon>
        <taxon>Ciliophora</taxon>
        <taxon>Intramacronucleata</taxon>
        <taxon>Spirotrichea</taxon>
        <taxon>Stichotrichia</taxon>
        <taxon>Sporadotrichida</taxon>
        <taxon>Halteriidae</taxon>
        <taxon>Halteria</taxon>
    </lineage>
</organism>